<dbReference type="Proteomes" id="UP000029453">
    <property type="component" value="Unassembled WGS sequence"/>
</dbReference>
<name>M9LQS1_PAEPP</name>
<keyword evidence="1" id="KW-0732">Signal</keyword>
<accession>M9LQS1</accession>
<organism evidence="2 3">
    <name type="scientific">Paenibacillus popilliae ATCC 14706</name>
    <dbReference type="NCBI Taxonomy" id="1212764"/>
    <lineage>
        <taxon>Bacteria</taxon>
        <taxon>Bacillati</taxon>
        <taxon>Bacillota</taxon>
        <taxon>Bacilli</taxon>
        <taxon>Bacillales</taxon>
        <taxon>Paenibacillaceae</taxon>
        <taxon>Paenibacillus</taxon>
    </lineage>
</organism>
<feature type="chain" id="PRO_5004099942" evidence="1">
    <location>
        <begin position="23"/>
        <end position="157"/>
    </location>
</feature>
<protein>
    <submittedName>
        <fullName evidence="2">Uncharacterized protein</fullName>
    </submittedName>
</protein>
<dbReference type="RefSeq" id="WP_006287027.1">
    <property type="nucleotide sequence ID" value="NZ_BALG01000210.1"/>
</dbReference>
<reference evidence="2 3" key="1">
    <citation type="submission" date="2012-10" db="EMBL/GenBank/DDBJ databases">
        <title>Draft Genome Sequence of Paenibacillus popilliae ATCC 14706T.</title>
        <authorList>
            <person name="Iiyama K."/>
            <person name="Mori K."/>
            <person name="Mon H."/>
            <person name="Chieda Y."/>
            <person name="Lee J.M."/>
            <person name="Kusakabe T."/>
            <person name="Tashiro K."/>
            <person name="Asano S."/>
            <person name="Yasunaga-Aoki C."/>
            <person name="Shimizu S."/>
        </authorList>
    </citation>
    <scope>NUCLEOTIDE SEQUENCE [LARGE SCALE GENOMIC DNA]</scope>
    <source>
        <strain evidence="2 3">ATCC 14706</strain>
    </source>
</reference>
<sequence length="157" mass="17530">MKKTILSLTAVIAMFASVPVYASPVVDSASDVSVNESVITEPKVKLIYQSKVPENVPTVDYRPSSDLQVYRSHSVKPGEHKRIAYIKLHEGQIVTVHMSGFSATLTNGSEEFLKPKSKSKNRFIKKDGVYLVEVTLPKIPNLDVKEYSFNTIFRVQS</sequence>
<dbReference type="AlphaFoldDB" id="M9LQS1"/>
<gene>
    <name evidence="2" type="ORF">PPOP_2743</name>
</gene>
<evidence type="ECO:0000313" key="3">
    <source>
        <dbReference type="Proteomes" id="UP000029453"/>
    </source>
</evidence>
<comment type="caution">
    <text evidence="2">The sequence shown here is derived from an EMBL/GenBank/DDBJ whole genome shotgun (WGS) entry which is preliminary data.</text>
</comment>
<keyword evidence="3" id="KW-1185">Reference proteome</keyword>
<dbReference type="EMBL" id="BALG01000210">
    <property type="protein sequence ID" value="GAC43376.1"/>
    <property type="molecule type" value="Genomic_DNA"/>
</dbReference>
<evidence type="ECO:0000256" key="1">
    <source>
        <dbReference type="SAM" id="SignalP"/>
    </source>
</evidence>
<feature type="signal peptide" evidence="1">
    <location>
        <begin position="1"/>
        <end position="22"/>
    </location>
</feature>
<proteinExistence type="predicted"/>
<evidence type="ECO:0000313" key="2">
    <source>
        <dbReference type="EMBL" id="GAC43376.1"/>
    </source>
</evidence>